<dbReference type="InterPro" id="IPR004837">
    <property type="entry name" value="NaCa_Exmemb"/>
</dbReference>
<feature type="transmembrane region" description="Helical" evidence="5">
    <location>
        <begin position="245"/>
        <end position="265"/>
    </location>
</feature>
<evidence type="ECO:0000256" key="4">
    <source>
        <dbReference type="ARBA" id="ARBA00023136"/>
    </source>
</evidence>
<dbReference type="Proteomes" id="UP000006655">
    <property type="component" value="Chromosome"/>
</dbReference>
<comment type="subcellular location">
    <subcellularLocation>
        <location evidence="1">Membrane</location>
        <topology evidence="1">Multi-pass membrane protein</topology>
    </subcellularLocation>
</comment>
<dbReference type="GO" id="GO:0006874">
    <property type="term" value="P:intracellular calcium ion homeostasis"/>
    <property type="evidence" value="ECO:0007669"/>
    <property type="project" value="TreeGrafter"/>
</dbReference>
<dbReference type="EMBL" id="CP005385">
    <property type="protein sequence ID" value="AGK05412.1"/>
    <property type="molecule type" value="Genomic_DNA"/>
</dbReference>
<dbReference type="PANTHER" id="PTHR10846:SF8">
    <property type="entry name" value="INNER MEMBRANE PROTEIN YRBG"/>
    <property type="match status" value="1"/>
</dbReference>
<feature type="transmembrane region" description="Helical" evidence="5">
    <location>
        <begin position="6"/>
        <end position="25"/>
    </location>
</feature>
<evidence type="ECO:0000256" key="2">
    <source>
        <dbReference type="ARBA" id="ARBA00022692"/>
    </source>
</evidence>
<feature type="transmembrane region" description="Helical" evidence="5">
    <location>
        <begin position="277"/>
        <end position="296"/>
    </location>
</feature>
<evidence type="ECO:0000313" key="9">
    <source>
        <dbReference type="Proteomes" id="UP000006655"/>
    </source>
</evidence>
<dbReference type="KEGG" id="mre:K649_10600"/>
<dbReference type="NCBIfam" id="TIGR00367">
    <property type="entry name" value="calcium/sodium antiporter"/>
    <property type="match status" value="1"/>
</dbReference>
<dbReference type="eggNOG" id="COG0530">
    <property type="taxonomic scope" value="Bacteria"/>
</dbReference>
<accession>D3PLP6</accession>
<dbReference type="OrthoDB" id="9794225at2"/>
<feature type="transmembrane region" description="Helical" evidence="5">
    <location>
        <begin position="32"/>
        <end position="50"/>
    </location>
</feature>
<keyword evidence="9" id="KW-1185">Reference proteome</keyword>
<dbReference type="KEGG" id="mrb:Mrub_2386"/>
<evidence type="ECO:0000259" key="6">
    <source>
        <dbReference type="Pfam" id="PF01699"/>
    </source>
</evidence>
<feature type="transmembrane region" description="Helical" evidence="5">
    <location>
        <begin position="129"/>
        <end position="147"/>
    </location>
</feature>
<dbReference type="InterPro" id="IPR044880">
    <property type="entry name" value="NCX_ion-bd_dom_sf"/>
</dbReference>
<evidence type="ECO:0000256" key="5">
    <source>
        <dbReference type="SAM" id="Phobius"/>
    </source>
</evidence>
<name>D3PLP6_MEIRD</name>
<dbReference type="Gene3D" id="1.20.1420.30">
    <property type="entry name" value="NCX, central ion-binding region"/>
    <property type="match status" value="1"/>
</dbReference>
<evidence type="ECO:0000313" key="8">
    <source>
        <dbReference type="EMBL" id="AGK05412.1"/>
    </source>
</evidence>
<feature type="transmembrane region" description="Helical" evidence="5">
    <location>
        <begin position="70"/>
        <end position="94"/>
    </location>
</feature>
<dbReference type="EMBL" id="CP001743">
    <property type="protein sequence ID" value="ADD29137.1"/>
    <property type="molecule type" value="Genomic_DNA"/>
</dbReference>
<sequence length="325" mass="34518">MEFASNLLLIASGVVLLYFGGESLVKNAVILARSWGISTMVVGLTVVAFGTSSPELAASLAAALSGSPSIAIGNVVGSNILNILFILGLTALIVPIRAQAQFIKREVPIMLGATLLLFVFLYFDQQITRWEALFSVGLLGLYIWFLYRSGATEVAEVQQEYEQEYSQTTKAGWQAYAGVVLGLVLLGVGARLLTLGAVELARAFGVPELIIGLTVVALGTSLPEVAASIAAALRREPDIALGNIVGSNIFNILGILGLTALVQPVGLPWEGIQRDMWVMLLASLLLWPFLATGFRLGRREGGVFLGLYGAYVALLIYSAAQRGMG</sequence>
<proteinExistence type="predicted"/>
<dbReference type="Pfam" id="PF01699">
    <property type="entry name" value="Na_Ca_ex"/>
    <property type="match status" value="2"/>
</dbReference>
<gene>
    <name evidence="7" type="ordered locus">Mrub_2386</name>
    <name evidence="8" type="ORF">K649_10600</name>
</gene>
<feature type="transmembrane region" description="Helical" evidence="5">
    <location>
        <begin position="106"/>
        <end position="123"/>
    </location>
</feature>
<dbReference type="GO" id="GO:0008273">
    <property type="term" value="F:calcium, potassium:sodium antiporter activity"/>
    <property type="evidence" value="ECO:0007669"/>
    <property type="project" value="TreeGrafter"/>
</dbReference>
<keyword evidence="4 5" id="KW-0472">Membrane</keyword>
<dbReference type="InterPro" id="IPR004481">
    <property type="entry name" value="K/Na/Ca-exchanger"/>
</dbReference>
<keyword evidence="2 5" id="KW-0812">Transmembrane</keyword>
<keyword evidence="3 5" id="KW-1133">Transmembrane helix</keyword>
<dbReference type="PANTHER" id="PTHR10846">
    <property type="entry name" value="SODIUM/POTASSIUM/CALCIUM EXCHANGER"/>
    <property type="match status" value="1"/>
</dbReference>
<dbReference type="GO" id="GO:0005262">
    <property type="term" value="F:calcium channel activity"/>
    <property type="evidence" value="ECO:0007669"/>
    <property type="project" value="TreeGrafter"/>
</dbReference>
<evidence type="ECO:0000313" key="10">
    <source>
        <dbReference type="Proteomes" id="UP000013026"/>
    </source>
</evidence>
<evidence type="ECO:0000256" key="3">
    <source>
        <dbReference type="ARBA" id="ARBA00022989"/>
    </source>
</evidence>
<feature type="transmembrane region" description="Helical" evidence="5">
    <location>
        <begin position="210"/>
        <end position="233"/>
    </location>
</feature>
<feature type="transmembrane region" description="Helical" evidence="5">
    <location>
        <begin position="175"/>
        <end position="198"/>
    </location>
</feature>
<dbReference type="PATRIC" id="fig|504728.9.peg.2184"/>
<reference evidence="7 9" key="1">
    <citation type="journal article" date="2010" name="Stand. Genomic Sci.">
        <title>Complete genome sequence of Meiothermus ruber type strain (21).</title>
        <authorList>
            <person name="Tindall B.J."/>
            <person name="Sikorski J."/>
            <person name="Lucas S."/>
            <person name="Goltsman E."/>
            <person name="Copeland A."/>
            <person name="Glavina Del Rio T."/>
            <person name="Nolan M."/>
            <person name="Tice H."/>
            <person name="Cheng J.F."/>
            <person name="Han C."/>
            <person name="Pitluck S."/>
            <person name="Liolios K."/>
            <person name="Ivanova N."/>
            <person name="Mavromatis K."/>
            <person name="Ovchinnikova G."/>
            <person name="Pati A."/>
            <person name="Fahnrich R."/>
            <person name="Goodwin L."/>
            <person name="Chen A."/>
            <person name="Palaniappan K."/>
            <person name="Land M."/>
            <person name="Hauser L."/>
            <person name="Chang Y.J."/>
            <person name="Jeffries C.D."/>
            <person name="Rohde M."/>
            <person name="Goker M."/>
            <person name="Woyke T."/>
            <person name="Bristow J."/>
            <person name="Eisen J.A."/>
            <person name="Markowitz V."/>
            <person name="Hugenholtz P."/>
            <person name="Kyrpides N.C."/>
            <person name="Klenk H.P."/>
            <person name="Lapidus A."/>
        </authorList>
    </citation>
    <scope>NUCLEOTIDE SEQUENCE [LARGE SCALE GENOMIC DNA]</scope>
    <source>
        <strain evidence="9">ATCC 35948 / DSM 1279 / VKM B-1258 / 21</strain>
        <strain evidence="7">DSM 1279</strain>
    </source>
</reference>
<dbReference type="AlphaFoldDB" id="D3PLP6"/>
<reference evidence="8 10" key="3">
    <citation type="submission" date="2013-04" db="EMBL/GenBank/DDBJ databases">
        <authorList>
            <person name="Chin J."/>
            <person name="Alexander D.H."/>
            <person name="Marks P."/>
            <person name="Korlach J."/>
            <person name="Clum A."/>
            <person name="Copeland A."/>
        </authorList>
    </citation>
    <scope>NUCLEOTIDE SEQUENCE [LARGE SCALE GENOMIC DNA]</scope>
    <source>
        <strain evidence="10">ATCC 35948 / DSM 1279 / VKM B-1258 / 21</strain>
        <strain evidence="8">DSM 1279</strain>
    </source>
</reference>
<feature type="transmembrane region" description="Helical" evidence="5">
    <location>
        <begin position="303"/>
        <end position="320"/>
    </location>
</feature>
<dbReference type="GO" id="GO:0005886">
    <property type="term" value="C:plasma membrane"/>
    <property type="evidence" value="ECO:0007669"/>
    <property type="project" value="TreeGrafter"/>
</dbReference>
<feature type="domain" description="Sodium/calcium exchanger membrane region" evidence="6">
    <location>
        <begin position="176"/>
        <end position="316"/>
    </location>
</feature>
<organism evidence="8 10">
    <name type="scientific">Meiothermus ruber (strain ATCC 35948 / DSM 1279 / VKM B-1258 / 21)</name>
    <name type="common">Thermus ruber</name>
    <dbReference type="NCBI Taxonomy" id="504728"/>
    <lineage>
        <taxon>Bacteria</taxon>
        <taxon>Thermotogati</taxon>
        <taxon>Deinococcota</taxon>
        <taxon>Deinococci</taxon>
        <taxon>Thermales</taxon>
        <taxon>Thermaceae</taxon>
        <taxon>Meiothermus</taxon>
    </lineage>
</organism>
<evidence type="ECO:0000313" key="7">
    <source>
        <dbReference type="EMBL" id="ADD29137.1"/>
    </source>
</evidence>
<dbReference type="Gene3D" id="6.10.280.80">
    <property type="entry name" value="NCX, peripheral helical region"/>
    <property type="match status" value="1"/>
</dbReference>
<evidence type="ECO:0000256" key="1">
    <source>
        <dbReference type="ARBA" id="ARBA00004141"/>
    </source>
</evidence>
<feature type="domain" description="Sodium/calcium exchanger membrane region" evidence="6">
    <location>
        <begin position="7"/>
        <end position="147"/>
    </location>
</feature>
<dbReference type="Proteomes" id="UP000013026">
    <property type="component" value="Chromosome"/>
</dbReference>
<reference evidence="8" key="2">
    <citation type="submission" date="2013-04" db="EMBL/GenBank/DDBJ databases">
        <title>Non-Hybrid, Finished Microbial Genome Assemblies from Long-Read SMRT Sequencing Data.</title>
        <authorList>
            <person name="Klammer A."/>
            <person name="Drake J."/>
            <person name="Heiner C."/>
            <person name="Clum A."/>
            <person name="Copeland A."/>
            <person name="Huddleston J."/>
            <person name="Eichler E."/>
            <person name="Turner S.W."/>
        </authorList>
    </citation>
    <scope>NUCLEOTIDE SEQUENCE</scope>
    <source>
        <strain evidence="8">DSM 1279</strain>
    </source>
</reference>
<protein>
    <submittedName>
        <fullName evidence="8">CaCA family Na+/Ca+ antiporter</fullName>
    </submittedName>
    <submittedName>
        <fullName evidence="7">Na+/Ca+ antiporter, CaCA family</fullName>
    </submittedName>
</protein>
<dbReference type="RefSeq" id="WP_013014635.1">
    <property type="nucleotide sequence ID" value="NC_013946.1"/>
</dbReference>